<evidence type="ECO:0000313" key="1">
    <source>
        <dbReference type="EMBL" id="MDT2544599.1"/>
    </source>
</evidence>
<name>A0AAW8T862_9ENTE</name>
<organism evidence="1 2">
    <name type="scientific">Enterococcus raffinosus</name>
    <dbReference type="NCBI Taxonomy" id="71452"/>
    <lineage>
        <taxon>Bacteria</taxon>
        <taxon>Bacillati</taxon>
        <taxon>Bacillota</taxon>
        <taxon>Bacilli</taxon>
        <taxon>Lactobacillales</taxon>
        <taxon>Enterococcaceae</taxon>
        <taxon>Enterococcus</taxon>
    </lineage>
</organism>
<dbReference type="SUPFAM" id="SSF89447">
    <property type="entry name" value="AbrB/MazE/MraZ-like"/>
    <property type="match status" value="1"/>
</dbReference>
<evidence type="ECO:0008006" key="3">
    <source>
        <dbReference type="Google" id="ProtNLM"/>
    </source>
</evidence>
<accession>A0AAW8T862</accession>
<proteinExistence type="predicted"/>
<dbReference type="RefSeq" id="WP_010744075.1">
    <property type="nucleotide sequence ID" value="NZ_CP081847.1"/>
</dbReference>
<dbReference type="InterPro" id="IPR037914">
    <property type="entry name" value="SpoVT-AbrB_sf"/>
</dbReference>
<dbReference type="AlphaFoldDB" id="A0AAW8T862"/>
<dbReference type="Proteomes" id="UP001254770">
    <property type="component" value="Unassembled WGS sequence"/>
</dbReference>
<sequence length="70" mass="8162">MKIQERKIRRVGNSMVVTLSKEFLESINVSESDIVYIDEEKLKEAFTKKRGKICGSITIRNDDRKIFPKT</sequence>
<dbReference type="Gene3D" id="2.10.260.10">
    <property type="match status" value="1"/>
</dbReference>
<protein>
    <recommendedName>
        <fullName evidence="3">SpoVT-AbrB domain-containing protein</fullName>
    </recommendedName>
</protein>
<gene>
    <name evidence="1" type="ORF">P7D69_09645</name>
</gene>
<dbReference type="EMBL" id="JARPXL010000008">
    <property type="protein sequence ID" value="MDT2544599.1"/>
    <property type="molecule type" value="Genomic_DNA"/>
</dbReference>
<reference evidence="1" key="1">
    <citation type="submission" date="2023-03" db="EMBL/GenBank/DDBJ databases">
        <authorList>
            <person name="Shen W."/>
            <person name="Cai J."/>
        </authorList>
    </citation>
    <scope>NUCLEOTIDE SEQUENCE</scope>
    <source>
        <strain evidence="1">Y15</strain>
    </source>
</reference>
<comment type="caution">
    <text evidence="1">The sequence shown here is derived from an EMBL/GenBank/DDBJ whole genome shotgun (WGS) entry which is preliminary data.</text>
</comment>
<evidence type="ECO:0000313" key="2">
    <source>
        <dbReference type="Proteomes" id="UP001254770"/>
    </source>
</evidence>